<dbReference type="AlphaFoldDB" id="A0A4R6ICA4"/>
<comment type="activity regulation">
    <text evidence="11">Inhibited by UTP.</text>
</comment>
<dbReference type="GO" id="GO:0044210">
    <property type="term" value="P:'de novo' CTP biosynthetic process"/>
    <property type="evidence" value="ECO:0007669"/>
    <property type="project" value="UniProtKB-UniRule"/>
</dbReference>
<comment type="subunit">
    <text evidence="11">Homohexamer.</text>
</comment>
<evidence type="ECO:0000256" key="7">
    <source>
        <dbReference type="ARBA" id="ARBA00022840"/>
    </source>
</evidence>
<keyword evidence="4 11" id="KW-0808">Transferase</keyword>
<dbReference type="InterPro" id="IPR015963">
    <property type="entry name" value="Uridylate_kinase_bac"/>
</dbReference>
<dbReference type="InterPro" id="IPR036393">
    <property type="entry name" value="AceGlu_kinase-like_sf"/>
</dbReference>
<proteinExistence type="inferred from homology"/>
<feature type="binding site" evidence="11">
    <location>
        <position position="256"/>
    </location>
    <ligand>
        <name>ATP</name>
        <dbReference type="ChEBI" id="CHEBI:30616"/>
    </ligand>
</feature>
<evidence type="ECO:0000256" key="5">
    <source>
        <dbReference type="ARBA" id="ARBA00022741"/>
    </source>
</evidence>
<dbReference type="GO" id="GO:0005524">
    <property type="term" value="F:ATP binding"/>
    <property type="evidence" value="ECO:0007669"/>
    <property type="project" value="UniProtKB-KW"/>
</dbReference>
<feature type="binding site" evidence="11">
    <location>
        <begin position="97"/>
        <end position="100"/>
    </location>
    <ligand>
        <name>ATP</name>
        <dbReference type="ChEBI" id="CHEBI:30616"/>
    </ligand>
</feature>
<comment type="function">
    <text evidence="11">Catalyzes the reversible phosphorylation of UMP to UDP.</text>
</comment>
<keyword evidence="11" id="KW-0963">Cytoplasm</keyword>
<dbReference type="NCBIfam" id="TIGR02075">
    <property type="entry name" value="pyrH_bact"/>
    <property type="match status" value="1"/>
</dbReference>
<evidence type="ECO:0000313" key="13">
    <source>
        <dbReference type="EMBL" id="TDO19118.1"/>
    </source>
</evidence>
<dbReference type="PANTHER" id="PTHR42833:SF4">
    <property type="entry name" value="URIDYLATE KINASE PUMPKIN, CHLOROPLASTIC"/>
    <property type="match status" value="1"/>
</dbReference>
<feature type="binding site" evidence="11">
    <location>
        <position position="140"/>
    </location>
    <ligand>
        <name>UMP</name>
        <dbReference type="ChEBI" id="CHEBI:57865"/>
    </ligand>
</feature>
<evidence type="ECO:0000256" key="4">
    <source>
        <dbReference type="ARBA" id="ARBA00022679"/>
    </source>
</evidence>
<dbReference type="SUPFAM" id="SSF88659">
    <property type="entry name" value="Sigma3 and sigma4 domains of RNA polymerase sigma factors"/>
    <property type="match status" value="1"/>
</dbReference>
<protein>
    <recommendedName>
        <fullName evidence="11">Uridylate kinase</fullName>
        <shortName evidence="11">UK</shortName>
        <ecNumber evidence="11">2.7.4.22</ecNumber>
    </recommendedName>
    <alternativeName>
        <fullName evidence="11">Uridine monophosphate kinase</fullName>
        <shortName evidence="11">UMP kinase</shortName>
        <shortName evidence="11">UMPK</shortName>
    </alternativeName>
</protein>
<accession>A0A4R6ICA4</accession>
<reference evidence="13 14" key="1">
    <citation type="submission" date="2019-03" db="EMBL/GenBank/DDBJ databases">
        <title>Genomic Encyclopedia of Archaeal and Bacterial Type Strains, Phase II (KMG-II): from individual species to whole genera.</title>
        <authorList>
            <person name="Goeker M."/>
        </authorList>
    </citation>
    <scope>NUCLEOTIDE SEQUENCE [LARGE SCALE GENOMIC DNA]</scope>
    <source>
        <strain evidence="13 14">ATCC 700618</strain>
    </source>
</reference>
<gene>
    <name evidence="11" type="primary">pyrH</name>
    <name evidence="13" type="ORF">EI74_0762</name>
</gene>
<evidence type="ECO:0000256" key="2">
    <source>
        <dbReference type="ARBA" id="ARBA00007614"/>
    </source>
</evidence>
<dbReference type="InterPro" id="IPR007394">
    <property type="entry name" value="UPF0122"/>
</dbReference>
<feature type="binding site" evidence="11">
    <location>
        <position position="259"/>
    </location>
    <ligand>
        <name>ATP</name>
        <dbReference type="ChEBI" id="CHEBI:30616"/>
    </ligand>
</feature>
<dbReference type="InterPro" id="IPR036388">
    <property type="entry name" value="WH-like_DNA-bd_sf"/>
</dbReference>
<dbReference type="GO" id="GO:0033862">
    <property type="term" value="F:UMP kinase activity"/>
    <property type="evidence" value="ECO:0007669"/>
    <property type="project" value="UniProtKB-EC"/>
</dbReference>
<organism evidence="13 14">
    <name type="scientific">Mycoplasma testudineum</name>
    <dbReference type="NCBI Taxonomy" id="244584"/>
    <lineage>
        <taxon>Bacteria</taxon>
        <taxon>Bacillati</taxon>
        <taxon>Mycoplasmatota</taxon>
        <taxon>Mollicutes</taxon>
        <taxon>Mycoplasmataceae</taxon>
        <taxon>Mycoplasma</taxon>
    </lineage>
</organism>
<dbReference type="RefSeq" id="WP_341799056.1">
    <property type="nucleotide sequence ID" value="NZ_NNCE01000007.1"/>
</dbReference>
<keyword evidence="5 11" id="KW-0547">Nucleotide-binding</keyword>
<dbReference type="FunFam" id="3.40.1160.10:FF:000001">
    <property type="entry name" value="Uridylate kinase"/>
    <property type="match status" value="1"/>
</dbReference>
<evidence type="ECO:0000259" key="12">
    <source>
        <dbReference type="Pfam" id="PF00696"/>
    </source>
</evidence>
<comment type="caution">
    <text evidence="13">The sequence shown here is derived from an EMBL/GenBank/DDBJ whole genome shotgun (WGS) entry which is preliminary data.</text>
</comment>
<keyword evidence="14" id="KW-1185">Reference proteome</keyword>
<dbReference type="Gene3D" id="1.10.10.10">
    <property type="entry name" value="Winged helix-like DNA-binding domain superfamily/Winged helix DNA-binding domain"/>
    <property type="match status" value="1"/>
</dbReference>
<comment type="catalytic activity">
    <reaction evidence="10 11">
        <text>UMP + ATP = UDP + ADP</text>
        <dbReference type="Rhea" id="RHEA:24400"/>
        <dbReference type="ChEBI" id="CHEBI:30616"/>
        <dbReference type="ChEBI" id="CHEBI:57865"/>
        <dbReference type="ChEBI" id="CHEBI:58223"/>
        <dbReference type="ChEBI" id="CHEBI:456216"/>
        <dbReference type="EC" id="2.7.4.22"/>
    </reaction>
</comment>
<dbReference type="InterPro" id="IPR013324">
    <property type="entry name" value="RNA_pol_sigma_r3/r4-like"/>
</dbReference>
<dbReference type="Proteomes" id="UP000295518">
    <property type="component" value="Unassembled WGS sequence"/>
</dbReference>
<dbReference type="HAMAP" id="MF_01220_B">
    <property type="entry name" value="PyrH_B"/>
    <property type="match status" value="1"/>
</dbReference>
<sequence length="329" mass="36756">MPKLNKEEYFHLFDTYQSFLPQSQKNVLSLSWYEDYSYSEIAQILNISKAAVADAYKKGLAKLVDIAEKLNDGNSEIEVDKGENMKLNTKYKRVLIKLSGEGLANKTDSLLIDNRLVSRIAEQLKKLVEAKLEIAIVVGGGNFWRGSSAEKNGIPRNRADYIGMLATVMNALALQSGFEKIGLKARVQSSLNIDNRVAENYINEKAIKYLDNKEIVIFAGGTGRPYFTTDTASTLFASEIKADAILMGKNNVDGIYSADPLIDKNATHYKTITYDKIIEDNLKVMDITAISMARDNNLDIVVFNLLEKDSIYRAITDQITLTRVVKGDK</sequence>
<evidence type="ECO:0000256" key="11">
    <source>
        <dbReference type="HAMAP-Rule" id="MF_01220"/>
    </source>
</evidence>
<comment type="similarity">
    <text evidence="3">Belongs to the UPF0122 family.</text>
</comment>
<keyword evidence="7 11" id="KW-0067">ATP-binding</keyword>
<dbReference type="GO" id="GO:0006225">
    <property type="term" value="P:UDP biosynthetic process"/>
    <property type="evidence" value="ECO:0007669"/>
    <property type="project" value="TreeGrafter"/>
</dbReference>
<dbReference type="Pfam" id="PF00696">
    <property type="entry name" value="AA_kinase"/>
    <property type="match status" value="1"/>
</dbReference>
<comment type="pathway">
    <text evidence="1 11">Pyrimidine metabolism; CTP biosynthesis via de novo pathway; UDP from UMP (UMPK route): step 1/1.</text>
</comment>
<feature type="binding site" evidence="11">
    <location>
        <position position="250"/>
    </location>
    <ligand>
        <name>ATP</name>
        <dbReference type="ChEBI" id="CHEBI:30616"/>
    </ligand>
</feature>
<dbReference type="Gene3D" id="3.40.1160.10">
    <property type="entry name" value="Acetylglutamate kinase-like"/>
    <property type="match status" value="1"/>
</dbReference>
<evidence type="ECO:0000256" key="10">
    <source>
        <dbReference type="ARBA" id="ARBA00047767"/>
    </source>
</evidence>
<dbReference type="GO" id="GO:0005737">
    <property type="term" value="C:cytoplasm"/>
    <property type="evidence" value="ECO:0007669"/>
    <property type="project" value="UniProtKB-SubCell"/>
</dbReference>
<feature type="binding site" evidence="11">
    <location>
        <position position="145"/>
    </location>
    <ligand>
        <name>ATP</name>
        <dbReference type="ChEBI" id="CHEBI:30616"/>
    </ligand>
</feature>
<feature type="binding site" evidence="11">
    <location>
        <begin position="222"/>
        <end position="229"/>
    </location>
    <ligand>
        <name>UMP</name>
        <dbReference type="ChEBI" id="CHEBI:57865"/>
    </ligand>
</feature>
<dbReference type="EMBL" id="SNWN01000015">
    <property type="protein sequence ID" value="TDO19118.1"/>
    <property type="molecule type" value="Genomic_DNA"/>
</dbReference>
<comment type="caution">
    <text evidence="11">Lacks conserved residue(s) required for the propagation of feature annotation.</text>
</comment>
<dbReference type="Pfam" id="PF04297">
    <property type="entry name" value="UPF0122"/>
    <property type="match status" value="1"/>
</dbReference>
<dbReference type="EC" id="2.7.4.22" evidence="11"/>
<comment type="function">
    <text evidence="9">Might take part in the signal recognition particle (SRP) pathway. This is inferred from the conservation of its genetic proximity to ftsY/ffh. May be a regulatory protein.</text>
</comment>
<evidence type="ECO:0000256" key="3">
    <source>
        <dbReference type="ARBA" id="ARBA00008720"/>
    </source>
</evidence>
<keyword evidence="8 11" id="KW-0665">Pyrimidine biosynthesis</keyword>
<dbReference type="SUPFAM" id="SSF53633">
    <property type="entry name" value="Carbamate kinase-like"/>
    <property type="match status" value="1"/>
</dbReference>
<dbReference type="CDD" id="cd06171">
    <property type="entry name" value="Sigma70_r4"/>
    <property type="match status" value="1"/>
</dbReference>
<comment type="similarity">
    <text evidence="2 11">Belongs to the UMP kinase family.</text>
</comment>
<comment type="subcellular location">
    <subcellularLocation>
        <location evidence="11">Cytoplasm</location>
    </subcellularLocation>
</comment>
<evidence type="ECO:0000256" key="9">
    <source>
        <dbReference type="ARBA" id="ARBA00024764"/>
    </source>
</evidence>
<evidence type="ECO:0000313" key="14">
    <source>
        <dbReference type="Proteomes" id="UP000295518"/>
    </source>
</evidence>
<dbReference type="CDD" id="cd04254">
    <property type="entry name" value="AAK_UMPK-PyrH-Ec"/>
    <property type="match status" value="1"/>
</dbReference>
<keyword evidence="6 11" id="KW-0418">Kinase</keyword>
<feature type="domain" description="Aspartate/glutamate/uridylate kinase" evidence="12">
    <location>
        <begin position="92"/>
        <end position="304"/>
    </location>
</feature>
<evidence type="ECO:0000256" key="6">
    <source>
        <dbReference type="ARBA" id="ARBA00022777"/>
    </source>
</evidence>
<dbReference type="UniPathway" id="UPA00159">
    <property type="reaction ID" value="UER00275"/>
</dbReference>
<evidence type="ECO:0000256" key="1">
    <source>
        <dbReference type="ARBA" id="ARBA00004791"/>
    </source>
</evidence>
<dbReference type="PANTHER" id="PTHR42833">
    <property type="entry name" value="URIDYLATE KINASE"/>
    <property type="match status" value="1"/>
</dbReference>
<feature type="binding site" evidence="11">
    <location>
        <position position="141"/>
    </location>
    <ligand>
        <name>ATP</name>
        <dbReference type="ChEBI" id="CHEBI:30616"/>
    </ligand>
</feature>
<feature type="binding site" evidence="11">
    <location>
        <position position="160"/>
    </location>
    <ligand>
        <name>UMP</name>
        <dbReference type="ChEBI" id="CHEBI:57865"/>
    </ligand>
</feature>
<evidence type="ECO:0000256" key="8">
    <source>
        <dbReference type="ARBA" id="ARBA00022975"/>
    </source>
</evidence>
<dbReference type="InterPro" id="IPR001048">
    <property type="entry name" value="Asp/Glu/Uridylate_kinase"/>
</dbReference>
<name>A0A4R6ICA4_9MOLU</name>